<dbReference type="Proteomes" id="UP000663760">
    <property type="component" value="Chromosome 7"/>
</dbReference>
<evidence type="ECO:0000313" key="2">
    <source>
        <dbReference type="Proteomes" id="UP000663760"/>
    </source>
</evidence>
<proteinExistence type="predicted"/>
<protein>
    <submittedName>
        <fullName evidence="1">Uncharacterized protein</fullName>
    </submittedName>
</protein>
<sequence>MGDMGSTPRGDILPGDIIPKEACRKELCPGSAVFGEKTLLVLIGESKVCCWSCWCCCCCCWSCWCCCCCCWC</sequence>
<organism evidence="1 2">
    <name type="scientific">Spirodela intermedia</name>
    <name type="common">Intermediate duckweed</name>
    <dbReference type="NCBI Taxonomy" id="51605"/>
    <lineage>
        <taxon>Eukaryota</taxon>
        <taxon>Viridiplantae</taxon>
        <taxon>Streptophyta</taxon>
        <taxon>Embryophyta</taxon>
        <taxon>Tracheophyta</taxon>
        <taxon>Spermatophyta</taxon>
        <taxon>Magnoliopsida</taxon>
        <taxon>Liliopsida</taxon>
        <taxon>Araceae</taxon>
        <taxon>Lemnoideae</taxon>
        <taxon>Spirodela</taxon>
    </lineage>
</organism>
<dbReference type="EMBL" id="LR746270">
    <property type="protein sequence ID" value="CAA7399299.1"/>
    <property type="molecule type" value="Genomic_DNA"/>
</dbReference>
<dbReference type="AlphaFoldDB" id="A0A7I8KNA4"/>
<name>A0A7I8KNA4_SPIIN</name>
<gene>
    <name evidence="1" type="ORF">SI8410_07009969</name>
</gene>
<accession>A0A7I8KNA4</accession>
<reference evidence="1" key="1">
    <citation type="submission" date="2020-02" db="EMBL/GenBank/DDBJ databases">
        <authorList>
            <person name="Scholz U."/>
            <person name="Mascher M."/>
            <person name="Fiebig A."/>
        </authorList>
    </citation>
    <scope>NUCLEOTIDE SEQUENCE</scope>
</reference>
<evidence type="ECO:0000313" key="1">
    <source>
        <dbReference type="EMBL" id="CAA7399299.1"/>
    </source>
</evidence>
<keyword evidence="2" id="KW-1185">Reference proteome</keyword>